<dbReference type="InterPro" id="IPR024743">
    <property type="entry name" value="Dynein_HC_stalk"/>
</dbReference>
<dbReference type="InterPro" id="IPR027417">
    <property type="entry name" value="P-loop_NTPase"/>
</dbReference>
<dbReference type="SMART" id="SM00382">
    <property type="entry name" value="AAA"/>
    <property type="match status" value="2"/>
</dbReference>
<dbReference type="InterPro" id="IPR026983">
    <property type="entry name" value="DHC"/>
</dbReference>
<dbReference type="FunFam" id="1.10.8.1220:FF:000001">
    <property type="entry name" value="Dynein axonemal heavy chain 5"/>
    <property type="match status" value="1"/>
</dbReference>
<dbReference type="InterPro" id="IPR042222">
    <property type="entry name" value="Dynein_2_N"/>
</dbReference>
<evidence type="ECO:0000256" key="9">
    <source>
        <dbReference type="ARBA" id="ARBA00023069"/>
    </source>
</evidence>
<evidence type="ECO:0000259" key="15">
    <source>
        <dbReference type="SMART" id="SM00382"/>
    </source>
</evidence>
<evidence type="ECO:0000256" key="1">
    <source>
        <dbReference type="ARBA" id="ARBA00004430"/>
    </source>
</evidence>
<dbReference type="InterPro" id="IPR041466">
    <property type="entry name" value="Dynein_AAA5_ext"/>
</dbReference>
<dbReference type="GO" id="GO:0005524">
    <property type="term" value="F:ATP binding"/>
    <property type="evidence" value="ECO:0007669"/>
    <property type="project" value="UniProtKB-KW"/>
</dbReference>
<dbReference type="Pfam" id="PF17852">
    <property type="entry name" value="Dynein_AAA_lid"/>
    <property type="match status" value="1"/>
</dbReference>
<dbReference type="Pfam" id="PF12774">
    <property type="entry name" value="AAA_6"/>
    <property type="match status" value="1"/>
</dbReference>
<dbReference type="Pfam" id="PF03028">
    <property type="entry name" value="Dynein_heavy"/>
    <property type="match status" value="1"/>
</dbReference>
<dbReference type="Pfam" id="PF18199">
    <property type="entry name" value="Dynein_C"/>
    <property type="match status" value="2"/>
</dbReference>
<dbReference type="STRING" id="1094619.G4YFH1"/>
<dbReference type="InParanoid" id="G4YFH1"/>
<keyword evidence="10" id="KW-0505">Motor protein</keyword>
<reference evidence="16 17" key="1">
    <citation type="journal article" date="2006" name="Science">
        <title>Phytophthora genome sequences uncover evolutionary origins and mechanisms of pathogenesis.</title>
        <authorList>
            <person name="Tyler B.M."/>
            <person name="Tripathy S."/>
            <person name="Zhang X."/>
            <person name="Dehal P."/>
            <person name="Jiang R.H."/>
            <person name="Aerts A."/>
            <person name="Arredondo F.D."/>
            <person name="Baxter L."/>
            <person name="Bensasson D."/>
            <person name="Beynon J.L."/>
            <person name="Chapman J."/>
            <person name="Damasceno C.M."/>
            <person name="Dorrance A.E."/>
            <person name="Dou D."/>
            <person name="Dickerman A.W."/>
            <person name="Dubchak I.L."/>
            <person name="Garbelotto M."/>
            <person name="Gijzen M."/>
            <person name="Gordon S.G."/>
            <person name="Govers F."/>
            <person name="Grunwald N.J."/>
            <person name="Huang W."/>
            <person name="Ivors K.L."/>
            <person name="Jones R.W."/>
            <person name="Kamoun S."/>
            <person name="Krampis K."/>
            <person name="Lamour K.H."/>
            <person name="Lee M.K."/>
            <person name="McDonald W.H."/>
            <person name="Medina M."/>
            <person name="Meijer H.J."/>
            <person name="Nordberg E.K."/>
            <person name="Maclean D.J."/>
            <person name="Ospina-Giraldo M.D."/>
            <person name="Morris P.F."/>
            <person name="Phuntumart V."/>
            <person name="Putnam N.H."/>
            <person name="Rash S."/>
            <person name="Rose J.K."/>
            <person name="Sakihama Y."/>
            <person name="Salamov A.A."/>
            <person name="Savidor A."/>
            <person name="Scheuring C.F."/>
            <person name="Smith B.M."/>
            <person name="Sobral B.W."/>
            <person name="Terry A."/>
            <person name="Torto-Alalibo T.A."/>
            <person name="Win J."/>
            <person name="Xu Z."/>
            <person name="Zhang H."/>
            <person name="Grigoriev I.V."/>
            <person name="Rokhsar D.S."/>
            <person name="Boore J.L."/>
        </authorList>
    </citation>
    <scope>NUCLEOTIDE SEQUENCE [LARGE SCALE GENOMIC DNA]</scope>
    <source>
        <strain evidence="16 17">P6497</strain>
    </source>
</reference>
<dbReference type="SUPFAM" id="SSF52540">
    <property type="entry name" value="P-loop containing nucleoside triphosphate hydrolases"/>
    <property type="match status" value="4"/>
</dbReference>
<keyword evidence="7" id="KW-0243">Dynein</keyword>
<comment type="subcellular location">
    <subcellularLocation>
        <location evidence="1">Cytoplasm</location>
        <location evidence="1">Cytoskeleton</location>
        <location evidence="1">Cilium axoneme</location>
    </subcellularLocation>
</comment>
<feature type="compositionally biased region" description="Polar residues" evidence="14">
    <location>
        <begin position="677"/>
        <end position="698"/>
    </location>
</feature>
<dbReference type="GO" id="GO:0007018">
    <property type="term" value="P:microtubule-based movement"/>
    <property type="evidence" value="ECO:0007669"/>
    <property type="project" value="InterPro"/>
</dbReference>
<dbReference type="Gene3D" id="3.20.180.20">
    <property type="entry name" value="Dynein heavy chain, N-terminal domain 2"/>
    <property type="match status" value="1"/>
</dbReference>
<keyword evidence="8 13" id="KW-0175">Coiled coil</keyword>
<feature type="domain" description="AAA+ ATPase" evidence="15">
    <location>
        <begin position="2475"/>
        <end position="2648"/>
    </location>
</feature>
<dbReference type="Pfam" id="PF18198">
    <property type="entry name" value="AAA_lid_11"/>
    <property type="match status" value="2"/>
</dbReference>
<dbReference type="Gene3D" id="1.20.920.30">
    <property type="match status" value="1"/>
</dbReference>
<feature type="region of interest" description="Disordered" evidence="14">
    <location>
        <begin position="1"/>
        <end position="100"/>
    </location>
</feature>
<dbReference type="Pfam" id="PF12781">
    <property type="entry name" value="AAA_9"/>
    <property type="match status" value="1"/>
</dbReference>
<keyword evidence="3" id="KW-0493">Microtubule</keyword>
<name>G4YFH1_PHYSP</name>
<evidence type="ECO:0000256" key="5">
    <source>
        <dbReference type="ARBA" id="ARBA00022741"/>
    </source>
</evidence>
<dbReference type="InterPro" id="IPR041658">
    <property type="entry name" value="AAA_lid_11"/>
</dbReference>
<dbReference type="Gene3D" id="1.10.8.1220">
    <property type="match status" value="1"/>
</dbReference>
<dbReference type="Proteomes" id="UP000002640">
    <property type="component" value="Unassembled WGS sequence"/>
</dbReference>
<accession>G4YFH1</accession>
<dbReference type="InterPro" id="IPR035706">
    <property type="entry name" value="AAA_9"/>
</dbReference>
<dbReference type="Gene3D" id="1.20.140.100">
    <property type="entry name" value="Dynein heavy chain, N-terminal domain 2"/>
    <property type="match status" value="1"/>
</dbReference>
<dbReference type="InterPro" id="IPR042219">
    <property type="entry name" value="AAA_lid_11_sf"/>
</dbReference>
<dbReference type="FunFam" id="3.40.50.300:FF:000044">
    <property type="entry name" value="Dynein heavy chain 5, axonemal"/>
    <property type="match status" value="1"/>
</dbReference>
<evidence type="ECO:0000256" key="10">
    <source>
        <dbReference type="ARBA" id="ARBA00023175"/>
    </source>
</evidence>
<dbReference type="EMBL" id="JH159151">
    <property type="protein sequence ID" value="EGZ26956.1"/>
    <property type="molecule type" value="Genomic_DNA"/>
</dbReference>
<evidence type="ECO:0000256" key="3">
    <source>
        <dbReference type="ARBA" id="ARBA00022701"/>
    </source>
</evidence>
<feature type="region of interest" description="Disordered" evidence="14">
    <location>
        <begin position="234"/>
        <end position="265"/>
    </location>
</feature>
<dbReference type="Pfam" id="PF12777">
    <property type="entry name" value="MT"/>
    <property type="match status" value="1"/>
</dbReference>
<dbReference type="PANTHER" id="PTHR45703">
    <property type="entry name" value="DYNEIN HEAVY CHAIN"/>
    <property type="match status" value="1"/>
</dbReference>
<keyword evidence="9" id="KW-0969">Cilium</keyword>
<dbReference type="Pfam" id="PF08393">
    <property type="entry name" value="DHC_N2"/>
    <property type="match status" value="1"/>
</dbReference>
<dbReference type="GO" id="GO:0005930">
    <property type="term" value="C:axoneme"/>
    <property type="evidence" value="ECO:0007669"/>
    <property type="project" value="UniProtKB-SubCell"/>
</dbReference>
<dbReference type="FunFam" id="1.20.58.1120:FF:000007">
    <property type="entry name" value="Dynein heavy chain 4"/>
    <property type="match status" value="1"/>
</dbReference>
<dbReference type="Gene3D" id="3.40.50.300">
    <property type="entry name" value="P-loop containing nucleotide triphosphate hydrolases"/>
    <property type="match status" value="6"/>
</dbReference>
<dbReference type="Gene3D" id="3.10.490.20">
    <property type="match status" value="1"/>
</dbReference>
<keyword evidence="2" id="KW-0963">Cytoplasm</keyword>
<dbReference type="Gene3D" id="1.20.58.1120">
    <property type="match status" value="1"/>
</dbReference>
<sequence>MEDLRAPSGAPAPGTPRPRTRGARRRPPTPTPLSVGSKRHKESAFPVLSSALPAPRRPVTAAQPPTAHATAKAPSLRGGTSVGERRYNVNNPTEDRHSSLGERLHASGLKRSVVQAQLFPAVNGKQNTRLSEGLVPRKRREGDGYGNNQSIDETNLCFKPLVSSLNVHPTGAVLIPSRPTSSAATATASTQRKRLLTSAGAKTVREYSVNERVVPEREPMSARDRYYVDQRATTAPGQKHHLRPPVVSGGYVGESGSVEDTRKTNETPESGIIAENSNQKYWDEPAVSDSPRRGDLLARRHEVKSLAEKLVGGFTQRSDSSSAESGPAVVYGLTTPSGAVPRDSFFYMRRVGSNPYNLEVTNHSRINPKDYFTVSRLGVTHFAPDGVEFLPLQRFERENYIYSLLIKVGARKRVNAFVSLNNSLFILLPHLHDALLQVRSACLDLQEARLFDFEHPMGPAEISTWTAGTDSEQQHQPQRTYTLAEFSLRLKAQKTRVERLVDHFISDSEMTAKHACEKYIYSFLQSTGFNDSTPTGNSEDKRRRSSTLASRRKGSKKSRDEDSSAEQKPMTYTERATMRTQCRRITKFLRVVEFLVSDALLRMAISSTVFLKKSLVTFIRDIDDDGDFSGGESPPNKLNFSALTDFTAQQPLIRVEVALKSDTTGQAGRSGRPRATRMSTVSGVAPNNSGDKNSSAPTSIRGHEVLLESGKAMDVLEFNPSTETLRLQLETLVFNGLSAVTNRERLLRNSMFKVYAGASLDDGSQGGDGDDDGGELSSASMDLDILIMEDATFVETLQSINSIVLDVFELAEENCGELSIFLERYQENTRFCKEVSDPARYLDTDVHDFRELLDKYIQEAQDVDAVAETASCGLLLLDRTGLNTFLKPSPRKCLDGLYKLIPVVFRLLNDNLIKELTTTNDRISTIPTTVEEFSESLAYLRELQAGQDELEEKCRCVRSLYHLLEEYRVKMTDTDQMNAFVLTQKKSQLIASIELFETCCEQYSAKFGIELEARLPGLVSKITTVSDALSNSSLFDLTSDINDTIIYLTRVESDIIQLEADVKLHFQYEKTLGLPQSTAFEELDNLKADLKLKIEMWKMFREWRGVVSVWEKQRFPEEIDFAMIVDQVEHFNSQITRWEQRLSEVMGPLCAHLKSCVEEYRVTMPILTDLKCASFEERHYNQLRELLGFGIRQLEGTSRTSANTPVLTLGELVQKQLSPFSSQINRIATEAAQERLLKDMLSKIVVLWERLEFDVKPHKESKEYYVLASLETIYTTLEESLVSMATVLSSKFLAPIKDLALMWHKRLLLFQETFDAWIECQRQWIHLETIFSAPDIQKQLPNEGAIFLGVNQFWKDLMRRTRDQRGCLKVTGAVLIGINAPSGPKPHKDTGNGIISGGSSGGVGVGQALLDSLTKHNASLERIEKSLEDYLEMKRRAFPRFYFISNDELLEMLAHAKEPQVVQRHLPKCFDALVKLDISDDAVHSSGTSTSVTSSQDIVAMISPEGERVAFGRTLKARGNIEDWLNAVLVNMKTSLHRHVKICLGDYQHSSRETWLFRHPTQAVAVVSYIIWAKECEFCLRSRSQDPVRDLSLWHQTICSQLSNLTRLVRTSLTPVQRRIVVSLVTTDVHFRDIVESLVAKRVANENDFLWQQQLRYQWHTEYDECEIQQANCRIKYGYEYMGACSRLVITPLTDRCWMTITGALELRYGAAPSGPAGTGKTETSKDLAKALGILCIVINCSSQMSCKMMGSIFNGVIQAGTWVCLDEFNRVDIEVLSVVGQQMSVLRNARLMDATDVMLDGQCVPLREHHVIITMNPGYVGRTELPDNLKVSFRPVAMMVPDYALIAEILLFAEGFQLAKPLSRKVTKLYKLCSEQLSQQAHYDFGMRAVRTVLTMAGSLKRSAAATVANAPGATAANVTAPDAANSGDENIVLIKAMVGANTPKLTDQDNRLFQGIVKDLFPDMLTSLGAVESEDLLHGVGVFTPSAAPGGVGWMAVLENEIYEQLRRDGLQSPRPWMKKILQLFATLEVRVGVVQIGSTGSGKSTALKVLKAAVTALRDRVAHPDTRFQRVVSYTLNPKALSMVELYGFFHPVTHEWTDGLASKLLRTCIMEKNEEMLARHYANHAVGVNSDPSTWNLPFYWINFDGPIDVHWIESMNTVLDDNMTLCLANGERIKLLPKIQLLFEVADTSAASPATISRLGMVYYHPKCLGWQPFVDTWVSKLTAPVIPLPTSPSSTHASAPKESTASTPLNSKIKARILKYFELFVEAGLSFVRPSASSNTSMRVPVATCDLAFVTSVCHIFEALLTERAPPELFAATPPAIRGGTVSLEDVLTLDLSLSLDEQRNRCMDLMFIYSFAWSIGGNLHLDQLKGEFQDFLYRLICSNEQYLSPDILAVDGKIPTPAGLSQASGDIHDFFINFQYLSFSPWASSLLEQAQHQQSSRIISGRLLVPTLETLKYRYLVELMAIDARRPVLLTGATGSGKSTLVNHILDVHARIAADIDPSDFDATSLLSVIAHGKVFPLVLNLSAQTSSDSAQLSIESKFAKKRRTLLGAPVNKQLVVVYVDDVNMPSAEQHGAQPVIELLRQYLEFEGFYDREKFFWKDVKDSVLIAAGGLPGGGRQPLCPRFVRHFSAVFCLPSCNEAALKTIFNSILAAHIAACGGSGVFAKNVKDTLLQTADATCELFQRVVQGLLPTPSKCHYTFNLRDVTKLMQGIVLGTRGFAGCTNYNKSGGTPPTSSLTANTVVSLWAHEGIRVFRDRLVDDTDRTWFSEQLVDIANRNFGLSWTINNVFVTESTMENNQVHPTDGDGSPAKWSKTRLLFSPRRVDKRKESTTSSTNTAIRYDQVGDLGRYEAFLNGQIAAYNTSPLQNSTYRPALDLVLFEDAMVHTAAIARILVQPRGHAMLLGMGGCGKRSLARLAAFMTGYRCFEIEMKKDYNIEDFREDLKCMMKLAALGETGDGYMKPTRSKSGRSTRTLNVNMNGEGSNSGSAVPTVFLINDSQLVCDAYLEDINTILNGGDIPKLFASDELERIINDVRTLLERIASELKASQSAHGEVTSDMADFTRKDCEDYFHSMVQNSLHFVICMNPLGEEFRARVRQFPALINCTTIDYFDEWPKSALEYVAEFYLSQEMPEDRFQGIPVLSRGSSTPDLSSSPVIRSALTSLCVEAHQSISAVLPTFFADCRRRVYITSQHYLDLISLFRRIYQEKKAGWETKLQRLMAGVIKLEETNSLVTTLQDELVTLQPVLTSKTKEAEELLAQVAIDQVEAEQVAKRVGADEAVVKEQQQEVAACQADAQRDLDQALPALNAAVAALDSLDKKDITEVKGFVKPPQAVQVVMEAVCIMLGEKADWDNSKRILSRSTFMSELKEYDKDNIPAAILKKIRKYIENPDFAVEEVKKVSCAAMSLCMWVHAIDTYARVFREVAPKRQRLAEMNLVLESANAKLATKQQELLNVLEKVRKLKEKCDATLAEKQRLLEESDLTQQRLKNAEKLTVGLHDERIRWKGSIKLLKQEGNAILGDSFLTAACMSYLGPFDGLYRGKLLQRWTERTIGSIGASDSFVLATAYGDVRELREWQLLGLPSDSFSTDNAICVLKSKQRWPLMIDTQQQAIQWIKRLEAPYHLETVKSDDSSLMQVVEECLVGGKPLLIEDVTEILDPSLEPVLAVTPAQRSSHNTKMFNRVKVKLEERMVETDVERFRLYLTTKLANPHFMPDVFIKVNVVNFTVTRDGLEEQLLSDVVLRERIEVEERKHTLLASIARDQQQLQDIEIKILNLLSDAKGNILDDIELIQALETSKQTSNVVAQRLTESEATKFEVLEIRNQYHSVAVRGAILFFVIADLVEVDPMYQYSLEYFTRLFNLSLNEAPAKRNLSERLDSLKRYMTLAVYRNICRGLFKAHKTLFAFVICVRILINAGDLNPLHVRLLDQSVVNPEMVSATATEQTSSRRTTNAAIMGNLSDLREAKGRSSAADAAFVALSRSLPVFTKLLESYYCDHDAWCSWIASGNPFVSRLPGDWDTNLPRFLRLVIIRWLREDAFTMAVRCFVKETLGKEFLAEVNSDVSMSDVYCDVDKSTPCLFILSPGADPISALERYAREKGIGEDRYHVISLGQGQGPIVELKMEECKQQGFWLVLQNVHLAKSWLPKLQSQLAVLKQEVRSGGVHEDFRLFLASFPVTYFPISILQNSVKVMTESPMGVKANLQRSMLLIKQLNADLDSRSALVVTSTNKTMKLRLAFGLSFFHAVVRERSKFGTLGWNLKYDFSDADFVSVVTLQRRLLDAVAAAFDNRDNTGVLSRENTGLGLDPVDQSSTEDEDADAMTQVPWDALLFLAGEIYYGGRVTDEFDRRCLMAVLRRFCSKACFSAEPRSIRRESISIHGLTTAILKRKSSSTLQKSVFSILDDSFFAPEFQSEEEMVQFVDALPDMDGPDVFGMHPNAHISYQRQVGQEFVKLVLQLQPHTNIVDTSTEDAAAKNSENEVSDSKVTVGNHQVELTALEVCDEIQEQLPPRSTIENAESFLSKRQSEKSQDPLFVVLEQEVVTCHKLLSHINHRLGEVRHAIQGIAVMSVKIEQTLHSLAQHQVPADWIAHDAHSMPTTQSLSQWVTSLLFRCEFLHRWAERGRPPHNSFPLSVFSFPQGLFTAILQRHARKHSIPIHFLDFQFRLSVDGVVEGNDEGAYLTGLMLEGAHWNGELRCLCRPQHGIMRQTMPAVHVLPHRSAGMGGNALTAPGRPASNADLESGAVSKPTARLKESSKRLDPGIGESRSSSDMLMTGSMNNLNSYSCPVYRTALRKGTLSTTGTSTNLVLAMDLPCHGDPDYFVLNGTALVCTAMLE</sequence>
<dbReference type="InterPro" id="IPR054354">
    <property type="entry name" value="DYNC2H1-like_lid"/>
</dbReference>
<dbReference type="Pfam" id="PF22597">
    <property type="entry name" value="DYN_lid"/>
    <property type="match status" value="1"/>
</dbReference>
<keyword evidence="4" id="KW-0677">Repeat</keyword>
<dbReference type="Gene3D" id="1.20.920.20">
    <property type="match status" value="1"/>
</dbReference>
<evidence type="ECO:0000313" key="17">
    <source>
        <dbReference type="Proteomes" id="UP000002640"/>
    </source>
</evidence>
<dbReference type="GO" id="GO:0005874">
    <property type="term" value="C:microtubule"/>
    <property type="evidence" value="ECO:0007669"/>
    <property type="project" value="UniProtKB-KW"/>
</dbReference>
<dbReference type="InterPro" id="IPR043160">
    <property type="entry name" value="Dynein_C_barrel"/>
</dbReference>
<dbReference type="Gene3D" id="1.20.1270.280">
    <property type="match status" value="1"/>
</dbReference>
<keyword evidence="5" id="KW-0547">Nucleotide-binding</keyword>
<proteinExistence type="predicted"/>
<keyword evidence="11" id="KW-0206">Cytoskeleton</keyword>
<evidence type="ECO:0000256" key="4">
    <source>
        <dbReference type="ARBA" id="ARBA00022737"/>
    </source>
</evidence>
<dbReference type="InterPro" id="IPR043157">
    <property type="entry name" value="Dynein_AAA1S"/>
</dbReference>
<dbReference type="InterPro" id="IPR035699">
    <property type="entry name" value="AAA_6"/>
</dbReference>
<dbReference type="KEGG" id="psoj:PHYSODRAFT_308500"/>
<dbReference type="GO" id="GO:0051959">
    <property type="term" value="F:dynein light intermediate chain binding"/>
    <property type="evidence" value="ECO:0007669"/>
    <property type="project" value="InterPro"/>
</dbReference>
<feature type="coiled-coil region" evidence="13">
    <location>
        <begin position="3443"/>
        <end position="3505"/>
    </location>
</feature>
<dbReference type="SMR" id="G4YFH1"/>
<evidence type="ECO:0000256" key="13">
    <source>
        <dbReference type="SAM" id="Coils"/>
    </source>
</evidence>
<dbReference type="InterPro" id="IPR003593">
    <property type="entry name" value="AAA+_ATPase"/>
</dbReference>
<dbReference type="GeneID" id="20643041"/>
<feature type="compositionally biased region" description="Low complexity" evidence="14">
    <location>
        <begin position="60"/>
        <end position="74"/>
    </location>
</feature>
<dbReference type="GO" id="GO:0045505">
    <property type="term" value="F:dynein intermediate chain binding"/>
    <property type="evidence" value="ECO:0007669"/>
    <property type="project" value="InterPro"/>
</dbReference>
<dbReference type="FunFam" id="1.10.8.710:FF:000001">
    <property type="entry name" value="Dynein axonemal heavy chain 2"/>
    <property type="match status" value="1"/>
</dbReference>
<evidence type="ECO:0000256" key="2">
    <source>
        <dbReference type="ARBA" id="ARBA00022490"/>
    </source>
</evidence>
<evidence type="ECO:0000256" key="11">
    <source>
        <dbReference type="ARBA" id="ARBA00023212"/>
    </source>
</evidence>
<feature type="compositionally biased region" description="Basic and acidic residues" evidence="14">
    <location>
        <begin position="4763"/>
        <end position="4772"/>
    </location>
</feature>
<dbReference type="InterPro" id="IPR004273">
    <property type="entry name" value="Dynein_heavy_D6_P-loop"/>
</dbReference>
<feature type="domain" description="AAA+ ATPase" evidence="15">
    <location>
        <begin position="1707"/>
        <end position="1845"/>
    </location>
</feature>
<feature type="region of interest" description="Disordered" evidence="14">
    <location>
        <begin position="663"/>
        <end position="699"/>
    </location>
</feature>
<feature type="region of interest" description="Disordered" evidence="14">
    <location>
        <begin position="531"/>
        <end position="575"/>
    </location>
</feature>
<dbReference type="FunFam" id="1.20.920.20:FF:000001">
    <property type="entry name" value="dynein heavy chain 2, axonemal"/>
    <property type="match status" value="1"/>
</dbReference>
<dbReference type="FunFam" id="3.20.180.20:FF:000001">
    <property type="entry name" value="Dynein axonemal heavy chain 5"/>
    <property type="match status" value="1"/>
</dbReference>
<dbReference type="Pfam" id="PF12780">
    <property type="entry name" value="AAA_8"/>
    <property type="match status" value="2"/>
</dbReference>
<feature type="compositionally biased region" description="Basic and acidic residues" evidence="14">
    <location>
        <begin position="83"/>
        <end position="100"/>
    </location>
</feature>
<dbReference type="Gene3D" id="1.10.8.710">
    <property type="match status" value="1"/>
</dbReference>
<feature type="compositionally biased region" description="Basic residues" evidence="14">
    <location>
        <begin position="18"/>
        <end position="27"/>
    </location>
</feature>
<dbReference type="InterPro" id="IPR042228">
    <property type="entry name" value="Dynein_linker_3"/>
</dbReference>
<dbReference type="PANTHER" id="PTHR45703:SF36">
    <property type="entry name" value="DYNEIN HEAVY CHAIN, CYTOPLASMIC"/>
    <property type="match status" value="1"/>
</dbReference>
<dbReference type="Gene3D" id="1.10.8.720">
    <property type="entry name" value="Region D6 of dynein motor"/>
    <property type="match status" value="1"/>
</dbReference>
<dbReference type="Pfam" id="PF12775">
    <property type="entry name" value="AAA_7"/>
    <property type="match status" value="2"/>
</dbReference>
<dbReference type="GO" id="GO:0008569">
    <property type="term" value="F:minus-end-directed microtubule motor activity"/>
    <property type="evidence" value="ECO:0007669"/>
    <property type="project" value="InterPro"/>
</dbReference>
<feature type="compositionally biased region" description="Low complexity" evidence="14">
    <location>
        <begin position="246"/>
        <end position="258"/>
    </location>
</feature>
<dbReference type="OMA" id="YTERATM"/>
<feature type="region of interest" description="Disordered" evidence="14">
    <location>
        <begin position="4736"/>
        <end position="4783"/>
    </location>
</feature>
<evidence type="ECO:0000256" key="8">
    <source>
        <dbReference type="ARBA" id="ARBA00023054"/>
    </source>
</evidence>
<dbReference type="GO" id="GO:0030286">
    <property type="term" value="C:dynein complex"/>
    <property type="evidence" value="ECO:0007669"/>
    <property type="project" value="UniProtKB-KW"/>
</dbReference>
<keyword evidence="17" id="KW-1185">Reference proteome</keyword>
<evidence type="ECO:0000256" key="7">
    <source>
        <dbReference type="ARBA" id="ARBA00023017"/>
    </source>
</evidence>
<dbReference type="Gene3D" id="6.10.140.1060">
    <property type="match status" value="1"/>
</dbReference>
<dbReference type="InterPro" id="IPR041228">
    <property type="entry name" value="Dynein_C"/>
</dbReference>
<evidence type="ECO:0000256" key="14">
    <source>
        <dbReference type="SAM" id="MobiDB-lite"/>
    </source>
</evidence>
<keyword evidence="12" id="KW-0966">Cell projection</keyword>
<evidence type="ECO:0000313" key="16">
    <source>
        <dbReference type="EMBL" id="EGZ26956.1"/>
    </source>
</evidence>
<organism evidence="16 17">
    <name type="scientific">Phytophthora sojae (strain P6497)</name>
    <name type="common">Soybean stem and root rot agent</name>
    <name type="synonym">Phytophthora megasperma f. sp. glycines</name>
    <dbReference type="NCBI Taxonomy" id="1094619"/>
    <lineage>
        <taxon>Eukaryota</taxon>
        <taxon>Sar</taxon>
        <taxon>Stramenopiles</taxon>
        <taxon>Oomycota</taxon>
        <taxon>Peronosporomycetes</taxon>
        <taxon>Peronosporales</taxon>
        <taxon>Peronosporaceae</taxon>
        <taxon>Phytophthora</taxon>
    </lineage>
</organism>
<dbReference type="RefSeq" id="XP_009514231.1">
    <property type="nucleotide sequence ID" value="XM_009515936.1"/>
</dbReference>
<dbReference type="FunFam" id="3.40.50.300:FF:000049">
    <property type="entry name" value="Dynein, axonemal, heavy chain 5"/>
    <property type="match status" value="1"/>
</dbReference>
<dbReference type="InterPro" id="IPR013602">
    <property type="entry name" value="Dynein_heavy_linker"/>
</dbReference>
<keyword evidence="6" id="KW-0067">ATP-binding</keyword>
<protein>
    <recommendedName>
        <fullName evidence="15">AAA+ ATPase domain-containing protein</fullName>
    </recommendedName>
</protein>
<dbReference type="InterPro" id="IPR024317">
    <property type="entry name" value="Dynein_heavy_chain_D4_dom"/>
</dbReference>
<gene>
    <name evidence="16" type="ORF">PHYSODRAFT_308500</name>
</gene>
<dbReference type="FunFam" id="3.40.50.300:FF:000153">
    <property type="entry name" value="Dynein axonemal heavy chain 1"/>
    <property type="match status" value="1"/>
</dbReference>
<evidence type="ECO:0000256" key="6">
    <source>
        <dbReference type="ARBA" id="ARBA00022840"/>
    </source>
</evidence>
<feature type="compositionally biased region" description="Low complexity" evidence="14">
    <location>
        <begin position="1"/>
        <end position="12"/>
    </location>
</feature>
<evidence type="ECO:0000256" key="12">
    <source>
        <dbReference type="ARBA" id="ARBA00023273"/>
    </source>
</evidence>